<sequence>MDDPKLPPELEHDIFTLLAIADLASNALLLRVAHRVKQWVEPLLYRTIYRSPYMMIKFTNAVLHELLDSKPQKCREVVRHVMFYDVADEISLPLLESCRSIENMWAGDRVGIDLLALIGGLPNLQRLYCPFAAIQLIPRLSFDSAVAQPFARLSHLELNDTKIPGAQTDAHIAIISSLPALSHLALNGLAFHGLRLALRVLERCPRLRVLAIIHWPTFDSSGHLLYEVPGARREVFEENLRLVCVFKRRDAHDWLAGTRNEPDFWEHADRLVALRQTRADEARSYVVLLPDASSSDIAADEALRRAHLASFKYEISSSDPGVCVPNGVTRPQSPQSIRTAYRR</sequence>
<dbReference type="EMBL" id="CAVNYO010000397">
    <property type="protein sequence ID" value="CAK5273431.1"/>
    <property type="molecule type" value="Genomic_DNA"/>
</dbReference>
<evidence type="ECO:0000313" key="1">
    <source>
        <dbReference type="EMBL" id="CAK5273431.1"/>
    </source>
</evidence>
<name>A0AAD2K1F1_9AGAR</name>
<dbReference type="Proteomes" id="UP001295794">
    <property type="component" value="Unassembled WGS sequence"/>
</dbReference>
<organism evidence="1 2">
    <name type="scientific">Mycena citricolor</name>
    <dbReference type="NCBI Taxonomy" id="2018698"/>
    <lineage>
        <taxon>Eukaryota</taxon>
        <taxon>Fungi</taxon>
        <taxon>Dikarya</taxon>
        <taxon>Basidiomycota</taxon>
        <taxon>Agaricomycotina</taxon>
        <taxon>Agaricomycetes</taxon>
        <taxon>Agaricomycetidae</taxon>
        <taxon>Agaricales</taxon>
        <taxon>Marasmiineae</taxon>
        <taxon>Mycenaceae</taxon>
        <taxon>Mycena</taxon>
    </lineage>
</organism>
<protein>
    <recommendedName>
        <fullName evidence="3">F-box domain-containing protein</fullName>
    </recommendedName>
</protein>
<proteinExistence type="predicted"/>
<dbReference type="Gene3D" id="3.80.10.10">
    <property type="entry name" value="Ribonuclease Inhibitor"/>
    <property type="match status" value="1"/>
</dbReference>
<accession>A0AAD2K1F1</accession>
<dbReference type="SUPFAM" id="SSF52047">
    <property type="entry name" value="RNI-like"/>
    <property type="match status" value="1"/>
</dbReference>
<keyword evidence="2" id="KW-1185">Reference proteome</keyword>
<evidence type="ECO:0008006" key="3">
    <source>
        <dbReference type="Google" id="ProtNLM"/>
    </source>
</evidence>
<evidence type="ECO:0000313" key="2">
    <source>
        <dbReference type="Proteomes" id="UP001295794"/>
    </source>
</evidence>
<dbReference type="InterPro" id="IPR032675">
    <property type="entry name" value="LRR_dom_sf"/>
</dbReference>
<dbReference type="AlphaFoldDB" id="A0AAD2K1F1"/>
<gene>
    <name evidence="1" type="ORF">MYCIT1_LOCUS19934</name>
</gene>
<reference evidence="1" key="1">
    <citation type="submission" date="2023-11" db="EMBL/GenBank/DDBJ databases">
        <authorList>
            <person name="De Vega J J."/>
            <person name="De Vega J J."/>
        </authorList>
    </citation>
    <scope>NUCLEOTIDE SEQUENCE</scope>
</reference>
<comment type="caution">
    <text evidence="1">The sequence shown here is derived from an EMBL/GenBank/DDBJ whole genome shotgun (WGS) entry which is preliminary data.</text>
</comment>